<comment type="caution">
    <text evidence="1">The sequence shown here is derived from an EMBL/GenBank/DDBJ whole genome shotgun (WGS) entry which is preliminary data.</text>
</comment>
<organism evidence="1 2">
    <name type="scientific">Macrosiphum euphorbiae</name>
    <name type="common">potato aphid</name>
    <dbReference type="NCBI Taxonomy" id="13131"/>
    <lineage>
        <taxon>Eukaryota</taxon>
        <taxon>Metazoa</taxon>
        <taxon>Ecdysozoa</taxon>
        <taxon>Arthropoda</taxon>
        <taxon>Hexapoda</taxon>
        <taxon>Insecta</taxon>
        <taxon>Pterygota</taxon>
        <taxon>Neoptera</taxon>
        <taxon>Paraneoptera</taxon>
        <taxon>Hemiptera</taxon>
        <taxon>Sternorrhyncha</taxon>
        <taxon>Aphidomorpha</taxon>
        <taxon>Aphidoidea</taxon>
        <taxon>Aphididae</taxon>
        <taxon>Macrosiphini</taxon>
        <taxon>Macrosiphum</taxon>
    </lineage>
</organism>
<name>A0AAV0XDW5_9HEMI</name>
<evidence type="ECO:0000313" key="2">
    <source>
        <dbReference type="Proteomes" id="UP001160148"/>
    </source>
</evidence>
<protein>
    <recommendedName>
        <fullName evidence="3">Helitron helicase-like domain-containing protein</fullName>
    </recommendedName>
</protein>
<dbReference type="EMBL" id="CARXXK010000004">
    <property type="protein sequence ID" value="CAI6366570.1"/>
    <property type="molecule type" value="Genomic_DNA"/>
</dbReference>
<sequence>MDKLCNFCDALKWSAESPGLCCSNCKIKLQSIEDPPEPLRSLIFGENITKSKSFLTAIRKYNCAFQMTSFRGKQILHDKFMPTFMIQGQIYHTAGSLFPVHSSEPKFLQIYFVGNDNSEAEFRHKNIPNIDPIIVIELQKMLHLHNNLIRSFKAAIDSHENEDMENLNIVIHAERVTYGNHPGRFNAPSVIVIQLS</sequence>
<evidence type="ECO:0000313" key="1">
    <source>
        <dbReference type="EMBL" id="CAI6366570.1"/>
    </source>
</evidence>
<dbReference type="PANTHER" id="PTHR45786:SF74">
    <property type="entry name" value="ATP-DEPENDENT DNA HELICASE"/>
    <property type="match status" value="1"/>
</dbReference>
<dbReference type="AlphaFoldDB" id="A0AAV0XDW5"/>
<dbReference type="Proteomes" id="UP001160148">
    <property type="component" value="Unassembled WGS sequence"/>
</dbReference>
<gene>
    <name evidence="1" type="ORF">MEUPH1_LOCUS21142</name>
</gene>
<evidence type="ECO:0008006" key="3">
    <source>
        <dbReference type="Google" id="ProtNLM"/>
    </source>
</evidence>
<proteinExistence type="predicted"/>
<keyword evidence="2" id="KW-1185">Reference proteome</keyword>
<dbReference type="PANTHER" id="PTHR45786">
    <property type="entry name" value="DNA BINDING PROTEIN-LIKE"/>
    <property type="match status" value="1"/>
</dbReference>
<reference evidence="1 2" key="1">
    <citation type="submission" date="2023-01" db="EMBL/GenBank/DDBJ databases">
        <authorList>
            <person name="Whitehead M."/>
        </authorList>
    </citation>
    <scope>NUCLEOTIDE SEQUENCE [LARGE SCALE GENOMIC DNA]</scope>
</reference>
<accession>A0AAV0XDW5</accession>